<dbReference type="PANTHER" id="PTHR31642">
    <property type="entry name" value="TRICHOTHECENE 3-O-ACETYLTRANSFERASE"/>
    <property type="match status" value="1"/>
</dbReference>
<keyword evidence="1" id="KW-0808">Transferase</keyword>
<dbReference type="Proteomes" id="UP000193922">
    <property type="component" value="Unassembled WGS sequence"/>
</dbReference>
<dbReference type="GO" id="GO:0016747">
    <property type="term" value="F:acyltransferase activity, transferring groups other than amino-acyl groups"/>
    <property type="evidence" value="ECO:0007669"/>
    <property type="project" value="TreeGrafter"/>
</dbReference>
<dbReference type="InterPro" id="IPR023213">
    <property type="entry name" value="CAT-like_dom_sf"/>
</dbReference>
<keyword evidence="4" id="KW-1185">Reference proteome</keyword>
<dbReference type="InterPro" id="IPR050317">
    <property type="entry name" value="Plant_Fungal_Acyltransferase"/>
</dbReference>
<dbReference type="RefSeq" id="XP_040746282.1">
    <property type="nucleotide sequence ID" value="XM_040890120.1"/>
</dbReference>
<dbReference type="STRING" id="61395.A0A1Y1WHK5"/>
<organism evidence="3 4">
    <name type="scientific">Linderina pennispora</name>
    <dbReference type="NCBI Taxonomy" id="61395"/>
    <lineage>
        <taxon>Eukaryota</taxon>
        <taxon>Fungi</taxon>
        <taxon>Fungi incertae sedis</taxon>
        <taxon>Zoopagomycota</taxon>
        <taxon>Kickxellomycotina</taxon>
        <taxon>Kickxellomycetes</taxon>
        <taxon>Kickxellales</taxon>
        <taxon>Kickxellaceae</taxon>
        <taxon>Linderina</taxon>
    </lineage>
</organism>
<proteinExistence type="predicted"/>
<evidence type="ECO:0000256" key="2">
    <source>
        <dbReference type="SAM" id="Phobius"/>
    </source>
</evidence>
<evidence type="ECO:0008006" key="5">
    <source>
        <dbReference type="Google" id="ProtNLM"/>
    </source>
</evidence>
<keyword evidence="2" id="KW-0812">Transmembrane</keyword>
<dbReference type="GO" id="GO:0044550">
    <property type="term" value="P:secondary metabolite biosynthetic process"/>
    <property type="evidence" value="ECO:0007669"/>
    <property type="project" value="TreeGrafter"/>
</dbReference>
<evidence type="ECO:0000256" key="1">
    <source>
        <dbReference type="ARBA" id="ARBA00022679"/>
    </source>
</evidence>
<dbReference type="AlphaFoldDB" id="A0A1Y1WHK5"/>
<feature type="transmembrane region" description="Helical" evidence="2">
    <location>
        <begin position="135"/>
        <end position="158"/>
    </location>
</feature>
<gene>
    <name evidence="3" type="ORF">DL89DRAFT_290736</name>
</gene>
<protein>
    <recommendedName>
        <fullName evidence="5">Transferase-domain-containing protein</fullName>
    </recommendedName>
</protein>
<dbReference type="GeneID" id="63806768"/>
<sequence length="376" mass="42036">MEEFRQTVESQVVSLSALDSYASVINTQVILFYENESATPDFMPAHQLKEGFYKTLKQFPTLAGYFRQKPDNGLEIVIDKDDLNLPEYRESTSDIHFDSLDGLMSAGVVPIPSSSSDRIKLANVHIVRLKDNSGVAMFISIIHAIGDGTGFYVFWMAWLSLNTRNKLMDRVITGAGWQGSLYKINRAKLDSLRTEVSKHIPDGERISNNDVLSALIAKTLAQSEQRFPIACDSRMRLGISHLNYVGNAQFLPAFSVPIEQSESPTTPGSLAEIARLVREVVNSADAEHIASYFDTLYNEPSSYTRPQSRFGLYSADFGRGAPAFATTRPNRVAEAVSILPDRPPSKDLYVSFTNTAQMLELIRTNKFWSDFAEFVY</sequence>
<name>A0A1Y1WHK5_9FUNG</name>
<dbReference type="Gene3D" id="3.30.559.10">
    <property type="entry name" value="Chloramphenicol acetyltransferase-like domain"/>
    <property type="match status" value="2"/>
</dbReference>
<reference evidence="3 4" key="1">
    <citation type="submission" date="2016-07" db="EMBL/GenBank/DDBJ databases">
        <title>Pervasive Adenine N6-methylation of Active Genes in Fungi.</title>
        <authorList>
            <consortium name="DOE Joint Genome Institute"/>
            <person name="Mondo S.J."/>
            <person name="Dannebaum R.O."/>
            <person name="Kuo R.C."/>
            <person name="Labutti K."/>
            <person name="Haridas S."/>
            <person name="Kuo A."/>
            <person name="Salamov A."/>
            <person name="Ahrendt S.R."/>
            <person name="Lipzen A."/>
            <person name="Sullivan W."/>
            <person name="Andreopoulos W.B."/>
            <person name="Clum A."/>
            <person name="Lindquist E."/>
            <person name="Daum C."/>
            <person name="Ramamoorthy G.K."/>
            <person name="Gryganskyi A."/>
            <person name="Culley D."/>
            <person name="Magnuson J.K."/>
            <person name="James T.Y."/>
            <person name="O'Malley M.A."/>
            <person name="Stajich J.E."/>
            <person name="Spatafora J.W."/>
            <person name="Visel A."/>
            <person name="Grigoriev I.V."/>
        </authorList>
    </citation>
    <scope>NUCLEOTIDE SEQUENCE [LARGE SCALE GENOMIC DNA]</scope>
    <source>
        <strain evidence="3 4">ATCC 12442</strain>
    </source>
</reference>
<accession>A0A1Y1WHK5</accession>
<comment type="caution">
    <text evidence="3">The sequence shown here is derived from an EMBL/GenBank/DDBJ whole genome shotgun (WGS) entry which is preliminary data.</text>
</comment>
<dbReference type="Pfam" id="PF02458">
    <property type="entry name" value="Transferase"/>
    <property type="match status" value="1"/>
</dbReference>
<evidence type="ECO:0000313" key="3">
    <source>
        <dbReference type="EMBL" id="ORX72942.1"/>
    </source>
</evidence>
<dbReference type="EMBL" id="MCFD01000002">
    <property type="protein sequence ID" value="ORX72942.1"/>
    <property type="molecule type" value="Genomic_DNA"/>
</dbReference>
<dbReference type="PANTHER" id="PTHR31642:SF310">
    <property type="entry name" value="FATTY ALCOHOL:CAFFEOYL-COA ACYLTRANSFERASE"/>
    <property type="match status" value="1"/>
</dbReference>
<keyword evidence="2" id="KW-0472">Membrane</keyword>
<dbReference type="OrthoDB" id="1862401at2759"/>
<evidence type="ECO:0000313" key="4">
    <source>
        <dbReference type="Proteomes" id="UP000193922"/>
    </source>
</evidence>
<keyword evidence="2" id="KW-1133">Transmembrane helix</keyword>